<organism evidence="1 2">
    <name type="scientific">Trifolium pratense</name>
    <name type="common">Red clover</name>
    <dbReference type="NCBI Taxonomy" id="57577"/>
    <lineage>
        <taxon>Eukaryota</taxon>
        <taxon>Viridiplantae</taxon>
        <taxon>Streptophyta</taxon>
        <taxon>Embryophyta</taxon>
        <taxon>Tracheophyta</taxon>
        <taxon>Spermatophyta</taxon>
        <taxon>Magnoliopsida</taxon>
        <taxon>eudicotyledons</taxon>
        <taxon>Gunneridae</taxon>
        <taxon>Pentapetalae</taxon>
        <taxon>rosids</taxon>
        <taxon>fabids</taxon>
        <taxon>Fabales</taxon>
        <taxon>Fabaceae</taxon>
        <taxon>Papilionoideae</taxon>
        <taxon>50 kb inversion clade</taxon>
        <taxon>NPAAA clade</taxon>
        <taxon>Hologalegina</taxon>
        <taxon>IRL clade</taxon>
        <taxon>Trifolieae</taxon>
        <taxon>Trifolium</taxon>
    </lineage>
</organism>
<dbReference type="AlphaFoldDB" id="A0A2K3MTD6"/>
<evidence type="ECO:0000313" key="1">
    <source>
        <dbReference type="EMBL" id="PNX94083.1"/>
    </source>
</evidence>
<protein>
    <submittedName>
        <fullName evidence="1">Uncharacterized protein</fullName>
    </submittedName>
</protein>
<proteinExistence type="predicted"/>
<gene>
    <name evidence="1" type="ORF">L195_g017250</name>
</gene>
<accession>A0A2K3MTD6</accession>
<dbReference type="EMBL" id="ASHM01012130">
    <property type="protein sequence ID" value="PNX94083.1"/>
    <property type="molecule type" value="Genomic_DNA"/>
</dbReference>
<sequence length="59" mass="6421">MLKVTSLEHLITGGVLKCNSNALSDVENKTRLNYVVASSHPDVVPDVEASVQPLKRFSL</sequence>
<name>A0A2K3MTD6_TRIPR</name>
<evidence type="ECO:0000313" key="2">
    <source>
        <dbReference type="Proteomes" id="UP000236291"/>
    </source>
</evidence>
<reference evidence="1 2" key="2">
    <citation type="journal article" date="2017" name="Front. Plant Sci.">
        <title>Gene Classification and Mining of Molecular Markers Useful in Red Clover (Trifolium pratense) Breeding.</title>
        <authorList>
            <person name="Istvanek J."/>
            <person name="Dluhosova J."/>
            <person name="Dluhos P."/>
            <person name="Patkova L."/>
            <person name="Nedelnik J."/>
            <person name="Repkova J."/>
        </authorList>
    </citation>
    <scope>NUCLEOTIDE SEQUENCE [LARGE SCALE GENOMIC DNA]</scope>
    <source>
        <strain evidence="2">cv. Tatra</strain>
        <tissue evidence="1">Young leaves</tissue>
    </source>
</reference>
<reference evidence="1 2" key="1">
    <citation type="journal article" date="2014" name="Am. J. Bot.">
        <title>Genome assembly and annotation for red clover (Trifolium pratense; Fabaceae).</title>
        <authorList>
            <person name="Istvanek J."/>
            <person name="Jaros M."/>
            <person name="Krenek A."/>
            <person name="Repkova J."/>
        </authorList>
    </citation>
    <scope>NUCLEOTIDE SEQUENCE [LARGE SCALE GENOMIC DNA]</scope>
    <source>
        <strain evidence="2">cv. Tatra</strain>
        <tissue evidence="1">Young leaves</tissue>
    </source>
</reference>
<comment type="caution">
    <text evidence="1">The sequence shown here is derived from an EMBL/GenBank/DDBJ whole genome shotgun (WGS) entry which is preliminary data.</text>
</comment>
<dbReference type="Proteomes" id="UP000236291">
    <property type="component" value="Unassembled WGS sequence"/>
</dbReference>